<keyword evidence="4 7" id="KW-0324">Glycolysis</keyword>
<organism evidence="9 10">
    <name type="scientific">Candidatus Pantoea edessiphila</name>
    <dbReference type="NCBI Taxonomy" id="2044610"/>
    <lineage>
        <taxon>Bacteria</taxon>
        <taxon>Pseudomonadati</taxon>
        <taxon>Pseudomonadota</taxon>
        <taxon>Gammaproteobacteria</taxon>
        <taxon>Enterobacterales</taxon>
        <taxon>Erwiniaceae</taxon>
        <taxon>Pantoea</taxon>
    </lineage>
</organism>
<dbReference type="CDD" id="cd05015">
    <property type="entry name" value="SIS_PGI_1"/>
    <property type="match status" value="1"/>
</dbReference>
<accession>A0A2P5T1X5</accession>
<feature type="active site" description="Proton donor" evidence="7">
    <location>
        <position position="355"/>
    </location>
</feature>
<dbReference type="PROSITE" id="PS00174">
    <property type="entry name" value="P_GLUCOSE_ISOMERASE_2"/>
    <property type="match status" value="1"/>
</dbReference>
<reference evidence="9 10" key="1">
    <citation type="journal article" date="2018" name="Genome Biol. Evol.">
        <title>Cladogenesis and Genomic Streamlining in Extracellular Endosymbionts of Tropical Stink Bugs.</title>
        <authorList>
            <person name="Otero-Bravo A."/>
            <person name="Goffredi S."/>
            <person name="Sabree Z.L."/>
        </authorList>
    </citation>
    <scope>NUCLEOTIDE SEQUENCE [LARGE SCALE GENOMIC DNA]</scope>
    <source>
        <strain evidence="9 10">SoEO</strain>
    </source>
</reference>
<dbReference type="GO" id="GO:0004347">
    <property type="term" value="F:glucose-6-phosphate isomerase activity"/>
    <property type="evidence" value="ECO:0007669"/>
    <property type="project" value="UniProtKB-UniRule"/>
</dbReference>
<dbReference type="PANTHER" id="PTHR11469">
    <property type="entry name" value="GLUCOSE-6-PHOSPHATE ISOMERASE"/>
    <property type="match status" value="1"/>
</dbReference>
<dbReference type="Proteomes" id="UP000295937">
    <property type="component" value="Unassembled WGS sequence"/>
</dbReference>
<feature type="active site" evidence="7">
    <location>
        <position position="514"/>
    </location>
</feature>
<dbReference type="PROSITE" id="PS51463">
    <property type="entry name" value="P_GLUCOSE_ISOMERASE_3"/>
    <property type="match status" value="1"/>
</dbReference>
<dbReference type="GO" id="GO:0005829">
    <property type="term" value="C:cytosol"/>
    <property type="evidence" value="ECO:0007669"/>
    <property type="project" value="TreeGrafter"/>
</dbReference>
<dbReference type="NCBIfam" id="NF001211">
    <property type="entry name" value="PRK00179.1"/>
    <property type="match status" value="1"/>
</dbReference>
<dbReference type="FunFam" id="1.10.1390.10:FF:000001">
    <property type="entry name" value="Glucose-6-phosphate isomerase"/>
    <property type="match status" value="1"/>
</dbReference>
<evidence type="ECO:0000313" key="10">
    <source>
        <dbReference type="Proteomes" id="UP000295937"/>
    </source>
</evidence>
<dbReference type="UniPathway" id="UPA00138"/>
<dbReference type="PRINTS" id="PR00662">
    <property type="entry name" value="G6PISOMERASE"/>
</dbReference>
<dbReference type="Pfam" id="PF00342">
    <property type="entry name" value="PGI"/>
    <property type="match status" value="1"/>
</dbReference>
<dbReference type="GO" id="GO:0051156">
    <property type="term" value="P:glucose 6-phosphate metabolic process"/>
    <property type="evidence" value="ECO:0007669"/>
    <property type="project" value="TreeGrafter"/>
</dbReference>
<comment type="catalytic activity">
    <reaction evidence="6 7 8">
        <text>alpha-D-glucose 6-phosphate = beta-D-fructose 6-phosphate</text>
        <dbReference type="Rhea" id="RHEA:11816"/>
        <dbReference type="ChEBI" id="CHEBI:57634"/>
        <dbReference type="ChEBI" id="CHEBI:58225"/>
        <dbReference type="EC" id="5.3.1.9"/>
    </reaction>
</comment>
<dbReference type="InterPro" id="IPR001672">
    <property type="entry name" value="G6P_Isomerase"/>
</dbReference>
<comment type="function">
    <text evidence="7">Catalyzes the reversible isomerization of glucose-6-phosphate to fructose-6-phosphate.</text>
</comment>
<dbReference type="Gene3D" id="3.40.50.10490">
    <property type="entry name" value="Glucose-6-phosphate isomerase like protein, domain 1"/>
    <property type="match status" value="2"/>
</dbReference>
<dbReference type="OrthoDB" id="140919at2"/>
<evidence type="ECO:0000256" key="3">
    <source>
        <dbReference type="ARBA" id="ARBA00022432"/>
    </source>
</evidence>
<gene>
    <name evidence="7" type="primary">pgi</name>
    <name evidence="9" type="ORF">CRV09_01580</name>
</gene>
<dbReference type="Gene3D" id="1.10.1390.10">
    <property type="match status" value="1"/>
</dbReference>
<keyword evidence="3 7" id="KW-0312">Gluconeogenesis</keyword>
<dbReference type="UniPathway" id="UPA00109">
    <property type="reaction ID" value="UER00181"/>
</dbReference>
<dbReference type="PROSITE" id="PS00765">
    <property type="entry name" value="P_GLUCOSE_ISOMERASE_1"/>
    <property type="match status" value="1"/>
</dbReference>
<dbReference type="PANTHER" id="PTHR11469:SF1">
    <property type="entry name" value="GLUCOSE-6-PHOSPHATE ISOMERASE"/>
    <property type="match status" value="1"/>
</dbReference>
<evidence type="ECO:0000256" key="5">
    <source>
        <dbReference type="ARBA" id="ARBA00023235"/>
    </source>
</evidence>
<comment type="pathway">
    <text evidence="1 7 8">Carbohydrate degradation; glycolysis; D-glyceraldehyde 3-phosphate and glycerone phosphate from D-glucose: step 2/4.</text>
</comment>
<dbReference type="InterPro" id="IPR018189">
    <property type="entry name" value="Phosphoglucose_isomerase_CS"/>
</dbReference>
<evidence type="ECO:0000256" key="4">
    <source>
        <dbReference type="ARBA" id="ARBA00023152"/>
    </source>
</evidence>
<evidence type="ECO:0000256" key="6">
    <source>
        <dbReference type="ARBA" id="ARBA00029321"/>
    </source>
</evidence>
<evidence type="ECO:0000256" key="1">
    <source>
        <dbReference type="ARBA" id="ARBA00004926"/>
    </source>
</evidence>
<comment type="pathway">
    <text evidence="7">Carbohydrate biosynthesis; gluconeogenesis.</text>
</comment>
<keyword evidence="5 7" id="KW-0413">Isomerase</keyword>
<evidence type="ECO:0000256" key="7">
    <source>
        <dbReference type="HAMAP-Rule" id="MF_00473"/>
    </source>
</evidence>
<dbReference type="GO" id="GO:0006096">
    <property type="term" value="P:glycolytic process"/>
    <property type="evidence" value="ECO:0007669"/>
    <property type="project" value="UniProtKB-UniRule"/>
</dbReference>
<dbReference type="InterPro" id="IPR023096">
    <property type="entry name" value="G6P_Isomerase_C"/>
</dbReference>
<dbReference type="AlphaFoldDB" id="A0A2P5T1X5"/>
<feature type="active site" evidence="7">
    <location>
        <position position="386"/>
    </location>
</feature>
<dbReference type="FunFam" id="3.40.50.10490:FF:000004">
    <property type="entry name" value="Glucose-6-phosphate isomerase"/>
    <property type="match status" value="1"/>
</dbReference>
<keyword evidence="7" id="KW-0963">Cytoplasm</keyword>
<comment type="similarity">
    <text evidence="2 7 8">Belongs to the GPI family.</text>
</comment>
<dbReference type="EMBL" id="PDKR01000002">
    <property type="protein sequence ID" value="PPI88578.1"/>
    <property type="molecule type" value="Genomic_DNA"/>
</dbReference>
<protein>
    <recommendedName>
        <fullName evidence="7">Glucose-6-phosphate isomerase</fullName>
        <shortName evidence="7">GPI</shortName>
        <ecNumber evidence="7">5.3.1.9</ecNumber>
    </recommendedName>
    <alternativeName>
        <fullName evidence="7">Phosphoglucose isomerase</fullName>
        <shortName evidence="7">PGI</shortName>
    </alternativeName>
    <alternativeName>
        <fullName evidence="7">Phosphohexose isomerase</fullName>
        <shortName evidence="7">PHI</shortName>
    </alternativeName>
</protein>
<dbReference type="HAMAP" id="MF_00473">
    <property type="entry name" value="G6P_isomerase"/>
    <property type="match status" value="1"/>
</dbReference>
<comment type="caution">
    <text evidence="9">The sequence shown here is derived from an EMBL/GenBank/DDBJ whole genome shotgun (WGS) entry which is preliminary data.</text>
</comment>
<evidence type="ECO:0000256" key="8">
    <source>
        <dbReference type="RuleBase" id="RU000612"/>
    </source>
</evidence>
<dbReference type="CDD" id="cd05016">
    <property type="entry name" value="SIS_PGI_2"/>
    <property type="match status" value="1"/>
</dbReference>
<dbReference type="InterPro" id="IPR035482">
    <property type="entry name" value="SIS_PGI_2"/>
</dbReference>
<dbReference type="GO" id="GO:0006094">
    <property type="term" value="P:gluconeogenesis"/>
    <property type="evidence" value="ECO:0007669"/>
    <property type="project" value="UniProtKB-UniRule"/>
</dbReference>
<dbReference type="InterPro" id="IPR046348">
    <property type="entry name" value="SIS_dom_sf"/>
</dbReference>
<name>A0A2P5T1X5_9GAMM</name>
<dbReference type="EC" id="5.3.1.9" evidence="7"/>
<dbReference type="GO" id="GO:0048029">
    <property type="term" value="F:monosaccharide binding"/>
    <property type="evidence" value="ECO:0007669"/>
    <property type="project" value="TreeGrafter"/>
</dbReference>
<evidence type="ECO:0000256" key="2">
    <source>
        <dbReference type="ARBA" id="ARBA00006604"/>
    </source>
</evidence>
<sequence>MKNINPTNTIAWKELKKHFEQIKSLHLSDLFNKDCNRFSKFSILFKDQILIDFSKNRITHETIDKLQALAKETYLKDNIDSMFSGEKINFTENRAVLHIALRNRSNTPIILNGKNIMPKINKILNKMRIFSEEVINGNWLGYTGKPIKDIVNIGIGGSNLGPLMVTEALCPYQNHLNLHFVSNIDGSHINKTLNNLNPATTLFLIASKTFNTQETLTNAHSARDWFLEKTNNKKNMSKHFIALSTNKKAVEKFGININNMFEFWNWVGGRYSLWSSIGLSIILSIGFSNFEQFLNGAYEMDKHFSETPIEKNIPILLGLIGIWYNNFFSAETEAILPYDQNMRHFASYFQQVNMESNGKNIDREGNNVNYQTGPIIWGESGTDGQHSFYQHIHQGTKLIPCDFIAPAIHHHPLNDHHLKLLSHFFAQTKALAFGKTANEIEKEFINKKQINKFIKNISLFKTLDGNHPTNSILIRKLTPFNLGALIALYEHKIFTQGSILNIFSFDQWGVELGKTLANDILSELKTEDKTKKYDSSTNELINCYKNWR</sequence>
<evidence type="ECO:0000313" key="9">
    <source>
        <dbReference type="EMBL" id="PPI88578.1"/>
    </source>
</evidence>
<dbReference type="GO" id="GO:0097367">
    <property type="term" value="F:carbohydrate derivative binding"/>
    <property type="evidence" value="ECO:0007669"/>
    <property type="project" value="InterPro"/>
</dbReference>
<proteinExistence type="inferred from homology"/>
<comment type="subcellular location">
    <subcellularLocation>
        <location evidence="7">Cytoplasm</location>
    </subcellularLocation>
</comment>
<dbReference type="RefSeq" id="WP_136132414.1">
    <property type="nucleotide sequence ID" value="NZ_PDKR01000002.1"/>
</dbReference>
<dbReference type="SUPFAM" id="SSF53697">
    <property type="entry name" value="SIS domain"/>
    <property type="match status" value="1"/>
</dbReference>
<dbReference type="InterPro" id="IPR035476">
    <property type="entry name" value="SIS_PGI_1"/>
</dbReference>